<protein>
    <submittedName>
        <fullName evidence="1">Uncharacterized protein</fullName>
    </submittedName>
</protein>
<proteinExistence type="predicted"/>
<sequence>MSELVHTISELEFTRAAAIWAEQASSEKIIDFFKKGSSLQVGVLLNYDSANLLFSTMGISTIKIRFGGQQDEQGTYRFALILFGEDAYGQRVTPYYNPQQGNYKDVSLIQGEPGNLPTELAKQWMQHWEGKGAKDDLNAGMFGTIYGFLQGYNYPVKEFMSAMQGFEAAPDILISFGLHRYLGVPKEASSAAEEVVYTFGLLFNAVQAAGPVAGLAAPVEESGYFDLTAPCPRTC</sequence>
<comment type="caution">
    <text evidence="1">The sequence shown here is derived from an EMBL/GenBank/DDBJ whole genome shotgun (WGS) entry which is preliminary data.</text>
</comment>
<name>A0A4Q5L7E1_9BACT</name>
<reference evidence="1 2" key="1">
    <citation type="submission" date="2019-02" db="EMBL/GenBank/DDBJ databases">
        <title>Bacterial novel species isolated from soil.</title>
        <authorList>
            <person name="Jung H.-Y."/>
        </authorList>
    </citation>
    <scope>NUCLEOTIDE SEQUENCE [LARGE SCALE GENOMIC DNA]</scope>
    <source>
        <strain evidence="1 2">1-3-3-3</strain>
    </source>
</reference>
<dbReference type="OrthoDB" id="647860at2"/>
<dbReference type="Proteomes" id="UP000294155">
    <property type="component" value="Unassembled WGS sequence"/>
</dbReference>
<gene>
    <name evidence="1" type="ORF">EWM57_18210</name>
</gene>
<evidence type="ECO:0000313" key="2">
    <source>
        <dbReference type="Proteomes" id="UP000294155"/>
    </source>
</evidence>
<dbReference type="RefSeq" id="WP_129922700.1">
    <property type="nucleotide sequence ID" value="NZ_SEWE01000053.1"/>
</dbReference>
<accession>A0A4Q5L7E1</accession>
<evidence type="ECO:0000313" key="1">
    <source>
        <dbReference type="EMBL" id="RYU76729.1"/>
    </source>
</evidence>
<organism evidence="1 2">
    <name type="scientific">Hymenobacter persicinus</name>
    <dbReference type="NCBI Taxonomy" id="2025506"/>
    <lineage>
        <taxon>Bacteria</taxon>
        <taxon>Pseudomonadati</taxon>
        <taxon>Bacteroidota</taxon>
        <taxon>Cytophagia</taxon>
        <taxon>Cytophagales</taxon>
        <taxon>Hymenobacteraceae</taxon>
        <taxon>Hymenobacter</taxon>
    </lineage>
</organism>
<keyword evidence="2" id="KW-1185">Reference proteome</keyword>
<dbReference type="AlphaFoldDB" id="A0A4Q5L7E1"/>
<dbReference type="EMBL" id="SEWE01000053">
    <property type="protein sequence ID" value="RYU76729.1"/>
    <property type="molecule type" value="Genomic_DNA"/>
</dbReference>